<organism evidence="3 4">
    <name type="scientific">Mucilaginibacter litoreus</name>
    <dbReference type="NCBI Taxonomy" id="1048221"/>
    <lineage>
        <taxon>Bacteria</taxon>
        <taxon>Pseudomonadati</taxon>
        <taxon>Bacteroidota</taxon>
        <taxon>Sphingobacteriia</taxon>
        <taxon>Sphingobacteriales</taxon>
        <taxon>Sphingobacteriaceae</taxon>
        <taxon>Mucilaginibacter</taxon>
    </lineage>
</organism>
<feature type="domain" description="SGNH hydrolase-type esterase" evidence="2">
    <location>
        <begin position="52"/>
        <end position="213"/>
    </location>
</feature>
<dbReference type="RefSeq" id="WP_377111438.1">
    <property type="nucleotide sequence ID" value="NZ_JBHTHZ010000002.1"/>
</dbReference>
<dbReference type="InterPro" id="IPR036514">
    <property type="entry name" value="SGNH_hydro_sf"/>
</dbReference>
<accession>A0ABW3APN0</accession>
<keyword evidence="4" id="KW-1185">Reference proteome</keyword>
<dbReference type="Proteomes" id="UP001597010">
    <property type="component" value="Unassembled WGS sequence"/>
</dbReference>
<dbReference type="PANTHER" id="PTHR30383">
    <property type="entry name" value="THIOESTERASE 1/PROTEASE 1/LYSOPHOSPHOLIPASE L1"/>
    <property type="match status" value="1"/>
</dbReference>
<evidence type="ECO:0000313" key="3">
    <source>
        <dbReference type="EMBL" id="MFD0792718.1"/>
    </source>
</evidence>
<dbReference type="Pfam" id="PF13472">
    <property type="entry name" value="Lipase_GDSL_2"/>
    <property type="match status" value="1"/>
</dbReference>
<keyword evidence="3" id="KW-0378">Hydrolase</keyword>
<feature type="chain" id="PRO_5045418530" evidence="1">
    <location>
        <begin position="20"/>
        <end position="229"/>
    </location>
</feature>
<dbReference type="EMBL" id="JBHTHZ010000002">
    <property type="protein sequence ID" value="MFD0792718.1"/>
    <property type="molecule type" value="Genomic_DNA"/>
</dbReference>
<dbReference type="CDD" id="cd04501">
    <property type="entry name" value="SGNH_hydrolase_like_4"/>
    <property type="match status" value="1"/>
</dbReference>
<dbReference type="PANTHER" id="PTHR30383:SF5">
    <property type="entry name" value="SGNH HYDROLASE-TYPE ESTERASE DOMAIN-CONTAINING PROTEIN"/>
    <property type="match status" value="1"/>
</dbReference>
<name>A0ABW3APN0_9SPHI</name>
<proteinExistence type="predicted"/>
<dbReference type="Gene3D" id="3.40.50.1110">
    <property type="entry name" value="SGNH hydrolase"/>
    <property type="match status" value="1"/>
</dbReference>
<dbReference type="GO" id="GO:0016787">
    <property type="term" value="F:hydrolase activity"/>
    <property type="evidence" value="ECO:0007669"/>
    <property type="project" value="UniProtKB-KW"/>
</dbReference>
<dbReference type="InterPro" id="IPR051532">
    <property type="entry name" value="Ester_Hydrolysis_Enzymes"/>
</dbReference>
<evidence type="ECO:0000313" key="4">
    <source>
        <dbReference type="Proteomes" id="UP001597010"/>
    </source>
</evidence>
<protein>
    <submittedName>
        <fullName evidence="3">SGNH/GDSL hydrolase family protein</fullName>
    </submittedName>
</protein>
<comment type="caution">
    <text evidence="3">The sequence shown here is derived from an EMBL/GenBank/DDBJ whole genome shotgun (WGS) entry which is preliminary data.</text>
</comment>
<evidence type="ECO:0000259" key="2">
    <source>
        <dbReference type="Pfam" id="PF13472"/>
    </source>
</evidence>
<evidence type="ECO:0000256" key="1">
    <source>
        <dbReference type="SAM" id="SignalP"/>
    </source>
</evidence>
<gene>
    <name evidence="3" type="ORF">ACFQZX_03760</name>
</gene>
<sequence length="229" mass="25412">MKTAIQFFALILFSLAVKAQNNPDWPNIKRYEEANSKVAAPAKGEKRVVYMGDSITDFWINNDSTFFTHNNYYDRGISGQTTGQMLVRFREDVINLKPAVVVILAGINDIAENNGPSKLEDVAGNIKSMAELARANNIKVVISSVLPANAFPWRPAINPVEKVSRLNSMLKQYAAEKGIVYLDYFTKMVDDKAGLPAKYSKDGVHPNLEGYKVMEPLAQQAIAKALKSK</sequence>
<dbReference type="SUPFAM" id="SSF52266">
    <property type="entry name" value="SGNH hydrolase"/>
    <property type="match status" value="1"/>
</dbReference>
<keyword evidence="1" id="KW-0732">Signal</keyword>
<reference evidence="4" key="1">
    <citation type="journal article" date="2019" name="Int. J. Syst. Evol. Microbiol.">
        <title>The Global Catalogue of Microorganisms (GCM) 10K type strain sequencing project: providing services to taxonomists for standard genome sequencing and annotation.</title>
        <authorList>
            <consortium name="The Broad Institute Genomics Platform"/>
            <consortium name="The Broad Institute Genome Sequencing Center for Infectious Disease"/>
            <person name="Wu L."/>
            <person name="Ma J."/>
        </authorList>
    </citation>
    <scope>NUCLEOTIDE SEQUENCE [LARGE SCALE GENOMIC DNA]</scope>
    <source>
        <strain evidence="4">CCUG 61484</strain>
    </source>
</reference>
<dbReference type="InterPro" id="IPR013830">
    <property type="entry name" value="SGNH_hydro"/>
</dbReference>
<feature type="signal peptide" evidence="1">
    <location>
        <begin position="1"/>
        <end position="19"/>
    </location>
</feature>